<reference evidence="2 3" key="1">
    <citation type="journal article" date="2021" name="Elife">
        <title>Chloroplast acquisition without the gene transfer in kleptoplastic sea slugs, Plakobranchus ocellatus.</title>
        <authorList>
            <person name="Maeda T."/>
            <person name="Takahashi S."/>
            <person name="Yoshida T."/>
            <person name="Shimamura S."/>
            <person name="Takaki Y."/>
            <person name="Nagai Y."/>
            <person name="Toyoda A."/>
            <person name="Suzuki Y."/>
            <person name="Arimoto A."/>
            <person name="Ishii H."/>
            <person name="Satoh N."/>
            <person name="Nishiyama T."/>
            <person name="Hasebe M."/>
            <person name="Maruyama T."/>
            <person name="Minagawa J."/>
            <person name="Obokata J."/>
            <person name="Shigenobu S."/>
        </authorList>
    </citation>
    <scope>NUCLEOTIDE SEQUENCE [LARGE SCALE GENOMIC DNA]</scope>
</reference>
<evidence type="ECO:0000313" key="3">
    <source>
        <dbReference type="Proteomes" id="UP000735302"/>
    </source>
</evidence>
<feature type="region of interest" description="Disordered" evidence="1">
    <location>
        <begin position="99"/>
        <end position="119"/>
    </location>
</feature>
<accession>A0AAV4BKL3</accession>
<dbReference type="EMBL" id="BLXT01005065">
    <property type="protein sequence ID" value="GFO19531.1"/>
    <property type="molecule type" value="Genomic_DNA"/>
</dbReference>
<name>A0AAV4BKL3_9GAST</name>
<sequence length="119" mass="13329">MDQPLYALANATQGTKLHIMMGDFHVEQAALKTLGDWLSSSRWARAIAAAGVAFSRVTESFFKASHVTGTRHAYMRLQQPCMFYCARLFTNTPRQIINQRSPLTSGSQKWQAPNSRTGH</sequence>
<comment type="caution">
    <text evidence="2">The sequence shown here is derived from an EMBL/GenBank/DDBJ whole genome shotgun (WGS) entry which is preliminary data.</text>
</comment>
<evidence type="ECO:0000256" key="1">
    <source>
        <dbReference type="SAM" id="MobiDB-lite"/>
    </source>
</evidence>
<dbReference type="AlphaFoldDB" id="A0AAV4BKL3"/>
<evidence type="ECO:0000313" key="2">
    <source>
        <dbReference type="EMBL" id="GFO19531.1"/>
    </source>
</evidence>
<gene>
    <name evidence="2" type="ORF">PoB_004603600</name>
</gene>
<dbReference type="Proteomes" id="UP000735302">
    <property type="component" value="Unassembled WGS sequence"/>
</dbReference>
<dbReference type="PANTHER" id="PTHR47018">
    <property type="entry name" value="CXC DOMAIN-CONTAINING PROTEIN-RELATED"/>
    <property type="match status" value="1"/>
</dbReference>
<organism evidence="2 3">
    <name type="scientific">Plakobranchus ocellatus</name>
    <dbReference type="NCBI Taxonomy" id="259542"/>
    <lineage>
        <taxon>Eukaryota</taxon>
        <taxon>Metazoa</taxon>
        <taxon>Spiralia</taxon>
        <taxon>Lophotrochozoa</taxon>
        <taxon>Mollusca</taxon>
        <taxon>Gastropoda</taxon>
        <taxon>Heterobranchia</taxon>
        <taxon>Euthyneura</taxon>
        <taxon>Panpulmonata</taxon>
        <taxon>Sacoglossa</taxon>
        <taxon>Placobranchoidea</taxon>
        <taxon>Plakobranchidae</taxon>
        <taxon>Plakobranchus</taxon>
    </lineage>
</organism>
<keyword evidence="3" id="KW-1185">Reference proteome</keyword>
<proteinExistence type="predicted"/>
<protein>
    <submittedName>
        <fullName evidence="2">Uncharacterized protein</fullName>
    </submittedName>
</protein>